<gene>
    <name evidence="2" type="ORF">AXG93_1712s1550</name>
</gene>
<evidence type="ECO:0000313" key="3">
    <source>
        <dbReference type="Proteomes" id="UP000077202"/>
    </source>
</evidence>
<feature type="compositionally biased region" description="Basic and acidic residues" evidence="1">
    <location>
        <begin position="102"/>
        <end position="111"/>
    </location>
</feature>
<feature type="region of interest" description="Disordered" evidence="1">
    <location>
        <begin position="91"/>
        <end position="113"/>
    </location>
</feature>
<feature type="compositionally biased region" description="Basic and acidic residues" evidence="1">
    <location>
        <begin position="11"/>
        <end position="23"/>
    </location>
</feature>
<comment type="caution">
    <text evidence="2">The sequence shown here is derived from an EMBL/GenBank/DDBJ whole genome shotgun (WGS) entry which is preliminary data.</text>
</comment>
<feature type="region of interest" description="Disordered" evidence="1">
    <location>
        <begin position="1"/>
        <end position="40"/>
    </location>
</feature>
<protein>
    <submittedName>
        <fullName evidence="2">Uncharacterized protein</fullName>
    </submittedName>
</protein>
<dbReference type="Proteomes" id="UP000077202">
    <property type="component" value="Unassembled WGS sequence"/>
</dbReference>
<proteinExistence type="predicted"/>
<dbReference type="EMBL" id="LVLJ01002271">
    <property type="protein sequence ID" value="OAE25975.1"/>
    <property type="molecule type" value="Genomic_DNA"/>
</dbReference>
<reference evidence="2" key="1">
    <citation type="submission" date="2016-03" db="EMBL/GenBank/DDBJ databases">
        <title>Mechanisms controlling the formation of the plant cell surface in tip-growing cells are functionally conserved among land plants.</title>
        <authorList>
            <person name="Honkanen S."/>
            <person name="Jones V.A."/>
            <person name="Morieri G."/>
            <person name="Champion C."/>
            <person name="Hetherington A.J."/>
            <person name="Kelly S."/>
            <person name="Saint-Marcoux D."/>
            <person name="Proust H."/>
            <person name="Prescott H."/>
            <person name="Dolan L."/>
        </authorList>
    </citation>
    <scope>NUCLEOTIDE SEQUENCE [LARGE SCALE GENOMIC DNA]</scope>
    <source>
        <tissue evidence="2">Whole gametophyte</tissue>
    </source>
</reference>
<evidence type="ECO:0000256" key="1">
    <source>
        <dbReference type="SAM" id="MobiDB-lite"/>
    </source>
</evidence>
<evidence type="ECO:0000313" key="2">
    <source>
        <dbReference type="EMBL" id="OAE25975.1"/>
    </source>
</evidence>
<sequence length="240" mass="26250">MCQCPPPMEGIEGRNEGSREHEGLPSSLHSFLHPASHSAPDLPSPPAYDFPVMKFSGWRQPSIWMHRGPLSRPRCPLSLPVGSLSRLTGRVDRSVQQSTRGVSREKAREEGGLGLGSRRFSNCYPRRAPVMAGTGCTVLVVSPGLLLPDAVPSGRMIVKAPGRAANHVGTTGAYRLRDSPITQAQLARADSSFHGWHLLRWKVEGPPRPDPTDRSWVLVTFLESLDRERPTAARCAAQLI</sequence>
<dbReference type="AlphaFoldDB" id="A0A176W0J5"/>
<keyword evidence="3" id="KW-1185">Reference proteome</keyword>
<accession>A0A176W0J5</accession>
<organism evidence="2 3">
    <name type="scientific">Marchantia polymorpha subsp. ruderalis</name>
    <dbReference type="NCBI Taxonomy" id="1480154"/>
    <lineage>
        <taxon>Eukaryota</taxon>
        <taxon>Viridiplantae</taxon>
        <taxon>Streptophyta</taxon>
        <taxon>Embryophyta</taxon>
        <taxon>Marchantiophyta</taxon>
        <taxon>Marchantiopsida</taxon>
        <taxon>Marchantiidae</taxon>
        <taxon>Marchantiales</taxon>
        <taxon>Marchantiaceae</taxon>
        <taxon>Marchantia</taxon>
    </lineage>
</organism>
<name>A0A176W0J5_MARPO</name>